<feature type="transmembrane region" description="Helical" evidence="7">
    <location>
        <begin position="6"/>
        <end position="34"/>
    </location>
</feature>
<gene>
    <name evidence="9" type="primary">siaT_6</name>
    <name evidence="9" type="ORF">MOMUL_19320</name>
</gene>
<feature type="transmembrane region" description="Helical" evidence="7">
    <location>
        <begin position="46"/>
        <end position="68"/>
    </location>
</feature>
<keyword evidence="6 7" id="KW-0472">Membrane</keyword>
<feature type="transmembrane region" description="Helical" evidence="7">
    <location>
        <begin position="134"/>
        <end position="162"/>
    </location>
</feature>
<proteinExistence type="predicted"/>
<evidence type="ECO:0000256" key="3">
    <source>
        <dbReference type="ARBA" id="ARBA00022519"/>
    </source>
</evidence>
<evidence type="ECO:0000313" key="9">
    <source>
        <dbReference type="EMBL" id="KYH31789.1"/>
    </source>
</evidence>
<dbReference type="GO" id="GO:0005886">
    <property type="term" value="C:plasma membrane"/>
    <property type="evidence" value="ECO:0007669"/>
    <property type="project" value="UniProtKB-SubCell"/>
</dbReference>
<dbReference type="AlphaFoldDB" id="A0A151AVU5"/>
<dbReference type="Proteomes" id="UP000075670">
    <property type="component" value="Unassembled WGS sequence"/>
</dbReference>
<feature type="transmembrane region" description="Helical" evidence="7">
    <location>
        <begin position="168"/>
        <end position="190"/>
    </location>
</feature>
<dbReference type="PIRSF" id="PIRSF006066">
    <property type="entry name" value="HI0050"/>
    <property type="match status" value="1"/>
</dbReference>
<evidence type="ECO:0000256" key="6">
    <source>
        <dbReference type="ARBA" id="ARBA00023136"/>
    </source>
</evidence>
<keyword evidence="10" id="KW-1185">Reference proteome</keyword>
<evidence type="ECO:0000259" key="8">
    <source>
        <dbReference type="Pfam" id="PF06808"/>
    </source>
</evidence>
<evidence type="ECO:0000256" key="7">
    <source>
        <dbReference type="SAM" id="Phobius"/>
    </source>
</evidence>
<dbReference type="InterPro" id="IPR004681">
    <property type="entry name" value="TRAP_DctM"/>
</dbReference>
<feature type="transmembrane region" description="Helical" evidence="7">
    <location>
        <begin position="239"/>
        <end position="258"/>
    </location>
</feature>
<feature type="transmembrane region" description="Helical" evidence="7">
    <location>
        <begin position="270"/>
        <end position="291"/>
    </location>
</feature>
<evidence type="ECO:0000256" key="5">
    <source>
        <dbReference type="ARBA" id="ARBA00022989"/>
    </source>
</evidence>
<keyword evidence="5 7" id="KW-1133">Transmembrane helix</keyword>
<name>A0A151AVU5_9FIRM</name>
<sequence>MIGFILVIVFLALVVLDVPIAFSMGLASLVTLYISHLPISQIPSRTVTGIDLFTYLAIPMFILAGALMDTGGIANRLVKLAKVLVGHFRGGLAMVVVVAEMFFSGISGSTVADVSAMSSMMLPSLKKSGYTGQYSISVICAASAMGMLIPPCILMVALAGIANESVGALFLGGLLPAVFLGLLIMLLIYFQALKYNFPAEPRPSFLEVVKSFIDSLIALAMPVIIFGGIMGGIATPTEIAAIAVVYAFIVGVFVYRELKIKDVWRIMIESAVSTASIMVLIGFANIFSYILALGKVPQLLTNFFLSISSSPFVFMVGVTITLIIAGSLLEGVPAALIFTPVFLPVVHRFGIDPLHFLIVMVAAIGVGLFIPPAGIGLVVGARLGNMSMEDIMKSFYPFLIILFVGIVILILVPQISVFIPNLLMPKH</sequence>
<dbReference type="NCBIfam" id="TIGR00786">
    <property type="entry name" value="dctM"/>
    <property type="match status" value="1"/>
</dbReference>
<dbReference type="OrthoDB" id="9772674at2"/>
<keyword evidence="4 7" id="KW-0812">Transmembrane</keyword>
<dbReference type="PANTHER" id="PTHR33362">
    <property type="entry name" value="SIALIC ACID TRAP TRANSPORTER PERMEASE PROTEIN SIAT-RELATED"/>
    <property type="match status" value="1"/>
</dbReference>
<dbReference type="PATRIC" id="fig|1122241.3.peg.2055"/>
<accession>A0A151AVU5</accession>
<dbReference type="GO" id="GO:0022857">
    <property type="term" value="F:transmembrane transporter activity"/>
    <property type="evidence" value="ECO:0007669"/>
    <property type="project" value="TreeGrafter"/>
</dbReference>
<evidence type="ECO:0000256" key="1">
    <source>
        <dbReference type="ARBA" id="ARBA00004429"/>
    </source>
</evidence>
<dbReference type="Pfam" id="PF06808">
    <property type="entry name" value="DctM"/>
    <property type="match status" value="1"/>
</dbReference>
<dbReference type="RefSeq" id="WP_062284436.1">
    <property type="nucleotide sequence ID" value="NZ_LTBC01000007.1"/>
</dbReference>
<reference evidence="9 10" key="1">
    <citation type="submission" date="2016-02" db="EMBL/GenBank/DDBJ databases">
        <title>Genome sequence of Moorella mulderi DSM 14980.</title>
        <authorList>
            <person name="Poehlein A."/>
            <person name="Daniel R."/>
        </authorList>
    </citation>
    <scope>NUCLEOTIDE SEQUENCE [LARGE SCALE GENOMIC DNA]</scope>
    <source>
        <strain evidence="9 10">DSM 14980</strain>
    </source>
</reference>
<dbReference type="EMBL" id="LTBC01000007">
    <property type="protein sequence ID" value="KYH31789.1"/>
    <property type="molecule type" value="Genomic_DNA"/>
</dbReference>
<dbReference type="InterPro" id="IPR010656">
    <property type="entry name" value="DctM"/>
</dbReference>
<feature type="transmembrane region" description="Helical" evidence="7">
    <location>
        <begin position="88"/>
        <end position="114"/>
    </location>
</feature>
<keyword evidence="2" id="KW-1003">Cell membrane</keyword>
<organism evidence="9 10">
    <name type="scientific">Moorella mulderi DSM 14980</name>
    <dbReference type="NCBI Taxonomy" id="1122241"/>
    <lineage>
        <taxon>Bacteria</taxon>
        <taxon>Bacillati</taxon>
        <taxon>Bacillota</taxon>
        <taxon>Clostridia</taxon>
        <taxon>Neomoorellales</taxon>
        <taxon>Neomoorellaceae</taxon>
        <taxon>Neomoorella</taxon>
    </lineage>
</organism>
<keyword evidence="3" id="KW-0997">Cell inner membrane</keyword>
<feature type="domain" description="TRAP C4-dicarboxylate transport system permease DctM subunit" evidence="8">
    <location>
        <begin position="7"/>
        <end position="415"/>
    </location>
</feature>
<evidence type="ECO:0000256" key="4">
    <source>
        <dbReference type="ARBA" id="ARBA00022692"/>
    </source>
</evidence>
<feature type="transmembrane region" description="Helical" evidence="7">
    <location>
        <begin position="303"/>
        <end position="325"/>
    </location>
</feature>
<dbReference type="PANTHER" id="PTHR33362:SF2">
    <property type="entry name" value="TRAP TRANSPORTER LARGE PERMEASE PROTEIN"/>
    <property type="match status" value="1"/>
</dbReference>
<feature type="transmembrane region" description="Helical" evidence="7">
    <location>
        <begin position="211"/>
        <end position="233"/>
    </location>
</feature>
<protein>
    <submittedName>
        <fullName evidence="9">Sialic acid TRAP transporter permease protein SiaT</fullName>
    </submittedName>
</protein>
<feature type="transmembrane region" description="Helical" evidence="7">
    <location>
        <begin position="332"/>
        <end position="350"/>
    </location>
</feature>
<comment type="subcellular location">
    <subcellularLocation>
        <location evidence="1">Cell inner membrane</location>
        <topology evidence="1">Multi-pass membrane protein</topology>
    </subcellularLocation>
</comment>
<feature type="transmembrane region" description="Helical" evidence="7">
    <location>
        <begin position="356"/>
        <end position="383"/>
    </location>
</feature>
<evidence type="ECO:0000313" key="10">
    <source>
        <dbReference type="Proteomes" id="UP000075670"/>
    </source>
</evidence>
<evidence type="ECO:0000256" key="2">
    <source>
        <dbReference type="ARBA" id="ARBA00022475"/>
    </source>
</evidence>
<feature type="transmembrane region" description="Helical" evidence="7">
    <location>
        <begin position="395"/>
        <end position="419"/>
    </location>
</feature>
<comment type="caution">
    <text evidence="9">The sequence shown here is derived from an EMBL/GenBank/DDBJ whole genome shotgun (WGS) entry which is preliminary data.</text>
</comment>